<gene>
    <name evidence="1" type="ORF">HTZ84_11955</name>
</gene>
<accession>A0ABX2LBC7</accession>
<dbReference type="RefSeq" id="WP_174680887.1">
    <property type="nucleotide sequence ID" value="NZ_JABUQZ010000001.1"/>
</dbReference>
<dbReference type="EMBL" id="JABUQZ010000001">
    <property type="protein sequence ID" value="NUC73016.1"/>
    <property type="molecule type" value="Genomic_DNA"/>
</dbReference>
<dbReference type="Proteomes" id="UP001016761">
    <property type="component" value="Unassembled WGS sequence"/>
</dbReference>
<evidence type="ECO:0000313" key="2">
    <source>
        <dbReference type="Proteomes" id="UP001016761"/>
    </source>
</evidence>
<proteinExistence type="predicted"/>
<protein>
    <submittedName>
        <fullName evidence="1">Uncharacterized protein</fullName>
    </submittedName>
</protein>
<sequence>MTRHSQRHRTTTLPFSYRDKGIDFELDSFTVDDGNQTALELNPAQTEINLASAVSSSDSSDDPDWETITLYGKLRLPEETVQAVFPQDERAQPPAKLYVAIRCHETIYRDRVIISEAPTTPGEYNVTLEVPKSTVRGTVELRPYLVRTESHSGEGSSDYAEQKNFRVASGTLYYVVVDRPDDEERAAIDGERVRFSQNAHLPDGNKLYYLDFRNESRPKLWINSDHPRIAEVLQSRGSVGAEARMRDVILDQVSYGVWVQLLVRAGSAVDAEGDVEHEWQEMVLQTFARNLYDTSDVSEATYRLSDDLSDPQTLPHVIQRIDSELQEYINPREQLIHLMEEGLQI</sequence>
<reference evidence="1 2" key="1">
    <citation type="submission" date="2020-06" db="EMBL/GenBank/DDBJ databases">
        <title>Haloterrigena sp. nov., an extremely halophilic archaeon isolated from a saline sediment.</title>
        <authorList>
            <person name="Liu B.-B."/>
        </authorList>
    </citation>
    <scope>NUCLEOTIDE SEQUENCE [LARGE SCALE GENOMIC DNA]</scope>
    <source>
        <strain evidence="1 2">SYSU A558-1</strain>
    </source>
</reference>
<name>A0ABX2LBC7_9EURY</name>
<comment type="caution">
    <text evidence="1">The sequence shown here is derived from an EMBL/GenBank/DDBJ whole genome shotgun (WGS) entry which is preliminary data.</text>
</comment>
<evidence type="ECO:0000313" key="1">
    <source>
        <dbReference type="EMBL" id="NUC73016.1"/>
    </source>
</evidence>
<keyword evidence="2" id="KW-1185">Reference proteome</keyword>
<organism evidence="1 2">
    <name type="scientific">Haloterrigena gelatinilytica</name>
    <dbReference type="NCBI Taxonomy" id="2741724"/>
    <lineage>
        <taxon>Archaea</taxon>
        <taxon>Methanobacteriati</taxon>
        <taxon>Methanobacteriota</taxon>
        <taxon>Stenosarchaea group</taxon>
        <taxon>Halobacteria</taxon>
        <taxon>Halobacteriales</taxon>
        <taxon>Natrialbaceae</taxon>
        <taxon>Haloterrigena</taxon>
    </lineage>
</organism>